<dbReference type="STRING" id="47879.AXG94_09480"/>
<dbReference type="SUPFAM" id="SSF46689">
    <property type="entry name" value="Homeodomain-like"/>
    <property type="match status" value="2"/>
</dbReference>
<dbReference type="InterPro" id="IPR009594">
    <property type="entry name" value="Tscrpt_reg_HTH_AraC_N"/>
</dbReference>
<organism evidence="4 5">
    <name type="scientific">Pseudomonas corrugata</name>
    <dbReference type="NCBI Taxonomy" id="47879"/>
    <lineage>
        <taxon>Bacteria</taxon>
        <taxon>Pseudomonadati</taxon>
        <taxon>Pseudomonadota</taxon>
        <taxon>Gammaproteobacteria</taxon>
        <taxon>Pseudomonadales</taxon>
        <taxon>Pseudomonadaceae</taxon>
        <taxon>Pseudomonas</taxon>
    </lineage>
</organism>
<feature type="domain" description="HTH araC/xylS-type" evidence="3">
    <location>
        <begin position="244"/>
        <end position="342"/>
    </location>
</feature>
<accession>A0A3M3ET67</accession>
<dbReference type="GO" id="GO:0043565">
    <property type="term" value="F:sequence-specific DNA binding"/>
    <property type="evidence" value="ECO:0007669"/>
    <property type="project" value="InterPro"/>
</dbReference>
<evidence type="ECO:0000313" key="4">
    <source>
        <dbReference type="EMBL" id="RMM52827.1"/>
    </source>
</evidence>
<evidence type="ECO:0000256" key="2">
    <source>
        <dbReference type="ARBA" id="ARBA00023163"/>
    </source>
</evidence>
<protein>
    <recommendedName>
        <fullName evidence="3">HTH araC/xylS-type domain-containing protein</fullName>
    </recommendedName>
</protein>
<dbReference type="PANTHER" id="PTHR43436">
    <property type="entry name" value="ARAC-FAMILY TRANSCRIPTIONAL REGULATOR"/>
    <property type="match status" value="1"/>
</dbReference>
<gene>
    <name evidence="4" type="ORF">ALQ77_05209</name>
</gene>
<proteinExistence type="predicted"/>
<keyword evidence="2" id="KW-0804">Transcription</keyword>
<dbReference type="SMART" id="SM00342">
    <property type="entry name" value="HTH_ARAC"/>
    <property type="match status" value="1"/>
</dbReference>
<dbReference type="InterPro" id="IPR009057">
    <property type="entry name" value="Homeodomain-like_sf"/>
</dbReference>
<dbReference type="AlphaFoldDB" id="A0A3M3ET67"/>
<dbReference type="Pfam" id="PF06719">
    <property type="entry name" value="AraC_N"/>
    <property type="match status" value="1"/>
</dbReference>
<evidence type="ECO:0000256" key="1">
    <source>
        <dbReference type="ARBA" id="ARBA00023015"/>
    </source>
</evidence>
<keyword evidence="5" id="KW-1185">Reference proteome</keyword>
<dbReference type="Gene3D" id="1.10.10.60">
    <property type="entry name" value="Homeodomain-like"/>
    <property type="match status" value="1"/>
</dbReference>
<dbReference type="GO" id="GO:0003700">
    <property type="term" value="F:DNA-binding transcription factor activity"/>
    <property type="evidence" value="ECO:0007669"/>
    <property type="project" value="InterPro"/>
</dbReference>
<sequence>MRRDGQAGSGKLSTGCDYHDALHKHKLCPSLLLSEDPGMSPLDHAHVPLDPHLEQQRAELASIIDRNTREDGSYATAIGSLNLSRHSKPHKFAPVLAQPALCIMAQGSKQVRLADELFNYDPLHYLVVSVSMPLSGCIADVSPEHPILAVRLDIDPAEITALIADAGPLGVPTRPAGRGLYVERLDTSMLDAVLRLVRLLDHPKDITMLAPLVRREILYRLLRSPQGYRLYEIAIANSQSHRIGQAIKWLNGHFEQPLRIDELAREVNLSVSTLHHRFKAMTAMSPLQYQKQLRLQEARRLMLAEGLEASAAGYRVGYESPSQFSREYSRLFGAPPLRDLARLRLTV</sequence>
<reference evidence="4 5" key="1">
    <citation type="submission" date="2018-08" db="EMBL/GenBank/DDBJ databases">
        <title>Recombination of ecologically and evolutionarily significant loci maintains genetic cohesion in the Pseudomonas syringae species complex.</title>
        <authorList>
            <person name="Dillon M."/>
            <person name="Thakur S."/>
            <person name="Almeida R.N.D."/>
            <person name="Weir B.S."/>
            <person name="Guttman D.S."/>
        </authorList>
    </citation>
    <scope>NUCLEOTIDE SEQUENCE [LARGE SCALE GENOMIC DNA]</scope>
    <source>
        <strain evidence="4 5">NCPPB2445</strain>
    </source>
</reference>
<name>A0A3M3ET67_9PSED</name>
<evidence type="ECO:0000259" key="3">
    <source>
        <dbReference type="PROSITE" id="PS01124"/>
    </source>
</evidence>
<dbReference type="EMBL" id="RBOJ01000041">
    <property type="protein sequence ID" value="RMM52827.1"/>
    <property type="molecule type" value="Genomic_DNA"/>
</dbReference>
<dbReference type="PANTHER" id="PTHR43436:SF1">
    <property type="entry name" value="TRANSCRIPTIONAL REGULATORY PROTEIN"/>
    <property type="match status" value="1"/>
</dbReference>
<comment type="caution">
    <text evidence="4">The sequence shown here is derived from an EMBL/GenBank/DDBJ whole genome shotgun (WGS) entry which is preliminary data.</text>
</comment>
<keyword evidence="1" id="KW-0805">Transcription regulation</keyword>
<dbReference type="PROSITE" id="PS01124">
    <property type="entry name" value="HTH_ARAC_FAMILY_2"/>
    <property type="match status" value="1"/>
</dbReference>
<dbReference type="Pfam" id="PF12833">
    <property type="entry name" value="HTH_18"/>
    <property type="match status" value="1"/>
</dbReference>
<evidence type="ECO:0000313" key="5">
    <source>
        <dbReference type="Proteomes" id="UP000270661"/>
    </source>
</evidence>
<dbReference type="Proteomes" id="UP000270661">
    <property type="component" value="Unassembled WGS sequence"/>
</dbReference>
<dbReference type="InterPro" id="IPR018060">
    <property type="entry name" value="HTH_AraC"/>
</dbReference>